<name>A0A284RW21_ARMOS</name>
<dbReference type="OrthoDB" id="3235960at2759"/>
<gene>
    <name evidence="3" type="ORF">ARMOST_16392</name>
</gene>
<sequence>MVEGWRLSSPFSAVVTTFIAQTSQSHQVDYGQVTAAHLFELIDVQRTAANVSLANEVLRSGLTPFSDLRPRHPIPSSMDCGSLVFHSYMAVPSGTPRDRRRVRQFRFVGLQQRRVGFTIGLLPVVMSMSLCIFLGGLVVFPFPLQASIASVARSITSISFASYSITSFLPLIYPSSPYKTSLSQYIFPLYTHIAFFTTVIPPMCRYRDESSPVPEKTRIRALREAVEHSAYEMEANALSC</sequence>
<dbReference type="InterPro" id="IPR045338">
    <property type="entry name" value="DUF6535"/>
</dbReference>
<dbReference type="STRING" id="47428.A0A284RW21"/>
<organism evidence="3 4">
    <name type="scientific">Armillaria ostoyae</name>
    <name type="common">Armillaria root rot fungus</name>
    <dbReference type="NCBI Taxonomy" id="47428"/>
    <lineage>
        <taxon>Eukaryota</taxon>
        <taxon>Fungi</taxon>
        <taxon>Dikarya</taxon>
        <taxon>Basidiomycota</taxon>
        <taxon>Agaricomycotina</taxon>
        <taxon>Agaricomycetes</taxon>
        <taxon>Agaricomycetidae</taxon>
        <taxon>Agaricales</taxon>
        <taxon>Marasmiineae</taxon>
        <taxon>Physalacriaceae</taxon>
        <taxon>Armillaria</taxon>
    </lineage>
</organism>
<proteinExistence type="predicted"/>
<feature type="domain" description="DUF6535" evidence="2">
    <location>
        <begin position="86"/>
        <end position="140"/>
    </location>
</feature>
<evidence type="ECO:0000256" key="1">
    <source>
        <dbReference type="SAM" id="Phobius"/>
    </source>
</evidence>
<keyword evidence="1" id="KW-1133">Transmembrane helix</keyword>
<keyword evidence="1" id="KW-0472">Membrane</keyword>
<dbReference type="AlphaFoldDB" id="A0A284RW21"/>
<evidence type="ECO:0000313" key="3">
    <source>
        <dbReference type="EMBL" id="SJL12957.1"/>
    </source>
</evidence>
<dbReference type="EMBL" id="FUEG01000018">
    <property type="protein sequence ID" value="SJL12957.1"/>
    <property type="molecule type" value="Genomic_DNA"/>
</dbReference>
<evidence type="ECO:0000313" key="4">
    <source>
        <dbReference type="Proteomes" id="UP000219338"/>
    </source>
</evidence>
<reference evidence="4" key="1">
    <citation type="journal article" date="2017" name="Nat. Ecol. Evol.">
        <title>Genome expansion and lineage-specific genetic innovations in the forest pathogenic fungi Armillaria.</title>
        <authorList>
            <person name="Sipos G."/>
            <person name="Prasanna A.N."/>
            <person name="Walter M.C."/>
            <person name="O'Connor E."/>
            <person name="Balint B."/>
            <person name="Krizsan K."/>
            <person name="Kiss B."/>
            <person name="Hess J."/>
            <person name="Varga T."/>
            <person name="Slot J."/>
            <person name="Riley R."/>
            <person name="Boka B."/>
            <person name="Rigling D."/>
            <person name="Barry K."/>
            <person name="Lee J."/>
            <person name="Mihaltcheva S."/>
            <person name="LaButti K."/>
            <person name="Lipzen A."/>
            <person name="Waldron R."/>
            <person name="Moloney N.M."/>
            <person name="Sperisen C."/>
            <person name="Kredics L."/>
            <person name="Vagvoelgyi C."/>
            <person name="Patrignani A."/>
            <person name="Fitzpatrick D."/>
            <person name="Nagy I."/>
            <person name="Doyle S."/>
            <person name="Anderson J.B."/>
            <person name="Grigoriev I.V."/>
            <person name="Gueldener U."/>
            <person name="Muensterkoetter M."/>
            <person name="Nagy L.G."/>
        </authorList>
    </citation>
    <scope>NUCLEOTIDE SEQUENCE [LARGE SCALE GENOMIC DNA]</scope>
    <source>
        <strain evidence="4">C18/9</strain>
    </source>
</reference>
<dbReference type="Proteomes" id="UP000219338">
    <property type="component" value="Unassembled WGS sequence"/>
</dbReference>
<feature type="transmembrane region" description="Helical" evidence="1">
    <location>
        <begin position="115"/>
        <end position="142"/>
    </location>
</feature>
<protein>
    <recommendedName>
        <fullName evidence="2">DUF6535 domain-containing protein</fullName>
    </recommendedName>
</protein>
<feature type="transmembrane region" description="Helical" evidence="1">
    <location>
        <begin position="185"/>
        <end position="203"/>
    </location>
</feature>
<accession>A0A284RW21</accession>
<feature type="domain" description="DUF6535" evidence="2">
    <location>
        <begin position="11"/>
        <end position="53"/>
    </location>
</feature>
<evidence type="ECO:0000259" key="2">
    <source>
        <dbReference type="Pfam" id="PF20153"/>
    </source>
</evidence>
<feature type="transmembrane region" description="Helical" evidence="1">
    <location>
        <begin position="154"/>
        <end position="173"/>
    </location>
</feature>
<dbReference type="Pfam" id="PF20153">
    <property type="entry name" value="DUF6535"/>
    <property type="match status" value="2"/>
</dbReference>
<keyword evidence="1" id="KW-0812">Transmembrane</keyword>
<keyword evidence="4" id="KW-1185">Reference proteome</keyword>